<gene>
    <name evidence="5" type="ORF">OSH09_03275</name>
</gene>
<name>A0ABT3VJ14_9BURK</name>
<dbReference type="PANTHER" id="PTHR46825">
    <property type="entry name" value="D-ALANYL-D-ALANINE-CARBOXYPEPTIDASE/ENDOPEPTIDASE AMPH"/>
    <property type="match status" value="1"/>
</dbReference>
<feature type="signal peptide" evidence="3">
    <location>
        <begin position="1"/>
        <end position="27"/>
    </location>
</feature>
<evidence type="ECO:0000256" key="3">
    <source>
        <dbReference type="SAM" id="SignalP"/>
    </source>
</evidence>
<proteinExistence type="predicted"/>
<dbReference type="SUPFAM" id="SSF56601">
    <property type="entry name" value="beta-lactamase/transpeptidase-like"/>
    <property type="match status" value="1"/>
</dbReference>
<comment type="subcellular location">
    <subcellularLocation>
        <location evidence="1">Membrane</location>
    </subcellularLocation>
</comment>
<keyword evidence="3" id="KW-0732">Signal</keyword>
<dbReference type="RefSeq" id="WP_266120145.1">
    <property type="nucleotide sequence ID" value="NZ_JAPKNA010000001.1"/>
</dbReference>
<evidence type="ECO:0000256" key="2">
    <source>
        <dbReference type="ARBA" id="ARBA00023136"/>
    </source>
</evidence>
<evidence type="ECO:0000313" key="6">
    <source>
        <dbReference type="Proteomes" id="UP001209916"/>
    </source>
</evidence>
<dbReference type="InterPro" id="IPR050491">
    <property type="entry name" value="AmpC-like"/>
</dbReference>
<feature type="chain" id="PRO_5047137228" evidence="3">
    <location>
        <begin position="28"/>
        <end position="692"/>
    </location>
</feature>
<comment type="caution">
    <text evidence="5">The sequence shown here is derived from an EMBL/GenBank/DDBJ whole genome shotgun (WGS) entry which is preliminary data.</text>
</comment>
<dbReference type="Proteomes" id="UP001209916">
    <property type="component" value="Unassembled WGS sequence"/>
</dbReference>
<keyword evidence="5" id="KW-0378">Hydrolase</keyword>
<reference evidence="5 6" key="1">
    <citation type="submission" date="2022-11" db="EMBL/GenBank/DDBJ databases">
        <title>Biodiversity and phylogenetic relationships of bacteria.</title>
        <authorList>
            <person name="Machado R.A.R."/>
            <person name="Bhat A."/>
            <person name="Loulou A."/>
            <person name="Kallel S."/>
        </authorList>
    </citation>
    <scope>NUCLEOTIDE SEQUENCE [LARGE SCALE GENOMIC DNA]</scope>
    <source>
        <strain evidence="5 6">DSM 13975</strain>
    </source>
</reference>
<evidence type="ECO:0000256" key="1">
    <source>
        <dbReference type="ARBA" id="ARBA00004370"/>
    </source>
</evidence>
<organism evidence="5 6">
    <name type="scientific">Alcaligenes parafaecalis</name>
    <dbReference type="NCBI Taxonomy" id="171260"/>
    <lineage>
        <taxon>Bacteria</taxon>
        <taxon>Pseudomonadati</taxon>
        <taxon>Pseudomonadota</taxon>
        <taxon>Betaproteobacteria</taxon>
        <taxon>Burkholderiales</taxon>
        <taxon>Alcaligenaceae</taxon>
        <taxon>Alcaligenes</taxon>
    </lineage>
</organism>
<keyword evidence="2" id="KW-0472">Membrane</keyword>
<feature type="domain" description="Beta-lactamase-related" evidence="4">
    <location>
        <begin position="63"/>
        <end position="382"/>
    </location>
</feature>
<accession>A0ABT3VJ14</accession>
<dbReference type="InterPro" id="IPR012338">
    <property type="entry name" value="Beta-lactam/transpept-like"/>
</dbReference>
<evidence type="ECO:0000259" key="4">
    <source>
        <dbReference type="Pfam" id="PF00144"/>
    </source>
</evidence>
<dbReference type="Pfam" id="PF00144">
    <property type="entry name" value="Beta-lactamase"/>
    <property type="match status" value="1"/>
</dbReference>
<dbReference type="EMBL" id="JAPKNA010000001">
    <property type="protein sequence ID" value="MCX5463190.1"/>
    <property type="molecule type" value="Genomic_DNA"/>
</dbReference>
<dbReference type="PANTHER" id="PTHR46825:SF11">
    <property type="entry name" value="PENICILLIN-BINDING PROTEIN 4"/>
    <property type="match status" value="1"/>
</dbReference>
<keyword evidence="6" id="KW-1185">Reference proteome</keyword>
<evidence type="ECO:0000313" key="5">
    <source>
        <dbReference type="EMBL" id="MCX5463190.1"/>
    </source>
</evidence>
<dbReference type="InterPro" id="IPR001466">
    <property type="entry name" value="Beta-lactam-related"/>
</dbReference>
<protein>
    <submittedName>
        <fullName evidence="5">Serine hydrolase</fullName>
    </submittedName>
</protein>
<dbReference type="Gene3D" id="3.40.710.10">
    <property type="entry name" value="DD-peptidase/beta-lactamase superfamily"/>
    <property type="match status" value="1"/>
</dbReference>
<sequence>MLKIRLKKVSLALALAALSATAMPVMAVTQPATTESVQSSRALAELSRYAQEMARKVALRPNFSSLQYALIENNTIVLSGYAGENDTPLDHETVYAIGSVSKMFGAASVMKLVQDGKLDLDAPIYQYLSDFRMADPRYQQITARMLLNHSAGLRGDDVINDSLFMGDNNTKGYEYFLDTLALQTLNADPGAFSVYCNSCFTLAEKLVEQVSGQSFTDYIQSSFNEPLGMRHTSTPVQGPGDNYARLKWPGRDGGLPWIHYNVIASGGVNSTAEDMARFARLFMQGGPDLLSPQSRQAMQAPEYLRGFWPEDKDDSGNYGLGWDSVKLYPFNDLGIQALAKGGDISAHHAILVVLPKLNMAAVVLSAGGNSGTNQLMATRILLKALELKGFDLSALSTKSFPVEAGASMPPHLLSYAGVYGDSGSLMQVDIQANGALRIETGTQETEHYQYAGQMGFVDAKRTIRIEFVEAANGHTYLWDRRYEMDKGLGQNAESAYRAQKLPPNVLDEATQAVWAQRDGLRYFPLKYLYNSEYYFVDGLPGVKLALTKELVGYVGALRIRDAYTAASEVQIPGQAGRETQHASFEQHDGQEYLLLNNDLMLSEQAIPTLSTKTSRVQIGTNGFAQWFLLDDQTAEQTLNVTLAAKSAYAVYDEEGACVHYSLLDGAGPVRLPKKGSIVFAGSPAAAFELSIP</sequence>
<dbReference type="GO" id="GO:0016787">
    <property type="term" value="F:hydrolase activity"/>
    <property type="evidence" value="ECO:0007669"/>
    <property type="project" value="UniProtKB-KW"/>
</dbReference>